<evidence type="ECO:0000313" key="2">
    <source>
        <dbReference type="Proteomes" id="UP000092993"/>
    </source>
</evidence>
<proteinExistence type="predicted"/>
<sequence length="96" mass="10903">MHKSPDRYHLSVEHSPAMLHESDRGIQPLHSLYIVSEMVTRRRHSTTGPIFIAAEMTIPVGQDQPLVPIFESSPQTGLQYKTLKSRKYNLAPPCFC</sequence>
<protein>
    <submittedName>
        <fullName evidence="1">Uncharacterized protein</fullName>
    </submittedName>
</protein>
<name>A0A1C7MRA3_GRIFR</name>
<reference evidence="1 2" key="1">
    <citation type="submission" date="2016-03" db="EMBL/GenBank/DDBJ databases">
        <title>Whole genome sequencing of Grifola frondosa 9006-11.</title>
        <authorList>
            <person name="Min B."/>
            <person name="Park H."/>
            <person name="Kim J.-G."/>
            <person name="Cho H."/>
            <person name="Oh Y.-L."/>
            <person name="Kong W.-S."/>
            <person name="Choi I.-G."/>
        </authorList>
    </citation>
    <scope>NUCLEOTIDE SEQUENCE [LARGE SCALE GENOMIC DNA]</scope>
    <source>
        <strain evidence="1 2">9006-11</strain>
    </source>
</reference>
<dbReference type="AlphaFoldDB" id="A0A1C7MRA3"/>
<evidence type="ECO:0000313" key="1">
    <source>
        <dbReference type="EMBL" id="OBZ77484.1"/>
    </source>
</evidence>
<organism evidence="1 2">
    <name type="scientific">Grifola frondosa</name>
    <name type="common">Maitake</name>
    <name type="synonym">Polyporus frondosus</name>
    <dbReference type="NCBI Taxonomy" id="5627"/>
    <lineage>
        <taxon>Eukaryota</taxon>
        <taxon>Fungi</taxon>
        <taxon>Dikarya</taxon>
        <taxon>Basidiomycota</taxon>
        <taxon>Agaricomycotina</taxon>
        <taxon>Agaricomycetes</taxon>
        <taxon>Polyporales</taxon>
        <taxon>Grifolaceae</taxon>
        <taxon>Grifola</taxon>
    </lineage>
</organism>
<comment type="caution">
    <text evidence="1">The sequence shown here is derived from an EMBL/GenBank/DDBJ whole genome shotgun (WGS) entry which is preliminary data.</text>
</comment>
<accession>A0A1C7MRA3</accession>
<keyword evidence="2" id="KW-1185">Reference proteome</keyword>
<gene>
    <name evidence="1" type="ORF">A0H81_02374</name>
</gene>
<dbReference type="Proteomes" id="UP000092993">
    <property type="component" value="Unassembled WGS sequence"/>
</dbReference>
<dbReference type="EMBL" id="LUGG01000002">
    <property type="protein sequence ID" value="OBZ77484.1"/>
    <property type="molecule type" value="Genomic_DNA"/>
</dbReference>